<dbReference type="Proteomes" id="UP001152888">
    <property type="component" value="Unassembled WGS sequence"/>
</dbReference>
<sequence length="34" mass="3816">MMSSLLVTALNPLSTRYDDGKEIKNFLAMFHNTG</sequence>
<keyword evidence="2" id="KW-1185">Reference proteome</keyword>
<name>A0A9P0VSS2_ACAOB</name>
<proteinExistence type="predicted"/>
<evidence type="ECO:0000313" key="1">
    <source>
        <dbReference type="EMBL" id="CAH2018977.1"/>
    </source>
</evidence>
<dbReference type="EMBL" id="CAKOFQ010010080">
    <property type="protein sequence ID" value="CAH2018977.1"/>
    <property type="molecule type" value="Genomic_DNA"/>
</dbReference>
<comment type="caution">
    <text evidence="1">The sequence shown here is derived from an EMBL/GenBank/DDBJ whole genome shotgun (WGS) entry which is preliminary data.</text>
</comment>
<dbReference type="AlphaFoldDB" id="A0A9P0VSS2"/>
<reference evidence="1" key="1">
    <citation type="submission" date="2022-03" db="EMBL/GenBank/DDBJ databases">
        <authorList>
            <person name="Sayadi A."/>
        </authorList>
    </citation>
    <scope>NUCLEOTIDE SEQUENCE</scope>
</reference>
<accession>A0A9P0VSS2</accession>
<dbReference type="OrthoDB" id="10420310at2759"/>
<organism evidence="1 2">
    <name type="scientific">Acanthoscelides obtectus</name>
    <name type="common">Bean weevil</name>
    <name type="synonym">Bruchus obtectus</name>
    <dbReference type="NCBI Taxonomy" id="200917"/>
    <lineage>
        <taxon>Eukaryota</taxon>
        <taxon>Metazoa</taxon>
        <taxon>Ecdysozoa</taxon>
        <taxon>Arthropoda</taxon>
        <taxon>Hexapoda</taxon>
        <taxon>Insecta</taxon>
        <taxon>Pterygota</taxon>
        <taxon>Neoptera</taxon>
        <taxon>Endopterygota</taxon>
        <taxon>Coleoptera</taxon>
        <taxon>Polyphaga</taxon>
        <taxon>Cucujiformia</taxon>
        <taxon>Chrysomeloidea</taxon>
        <taxon>Chrysomelidae</taxon>
        <taxon>Bruchinae</taxon>
        <taxon>Bruchini</taxon>
        <taxon>Acanthoscelides</taxon>
    </lineage>
</organism>
<protein>
    <submittedName>
        <fullName evidence="1">Uncharacterized protein</fullName>
    </submittedName>
</protein>
<gene>
    <name evidence="1" type="ORF">ACAOBT_LOCUS36974</name>
</gene>
<evidence type="ECO:0000313" key="2">
    <source>
        <dbReference type="Proteomes" id="UP001152888"/>
    </source>
</evidence>